<evidence type="ECO:0000313" key="2">
    <source>
        <dbReference type="Proteomes" id="UP001501094"/>
    </source>
</evidence>
<comment type="caution">
    <text evidence="1">The sequence shown here is derived from an EMBL/GenBank/DDBJ whole genome shotgun (WGS) entry which is preliminary data.</text>
</comment>
<sequence length="125" mass="14388">MTTKGTPLHDELGRIFREAWIAGVTTHYPGEPKPGYIAPWDETPEWERSAAAAVAEQIRAFARTTDRAAAKLTRQQKGRFVVLCWIGQIYKHFPDPKPSYVADWDDMPAWQQETDIEIFETIERL</sequence>
<name>A0ABN2NJP2_9MICO</name>
<dbReference type="RefSeq" id="WP_344105255.1">
    <property type="nucleotide sequence ID" value="NZ_BAAANL010000007.1"/>
</dbReference>
<accession>A0ABN2NJP2</accession>
<evidence type="ECO:0000313" key="1">
    <source>
        <dbReference type="EMBL" id="GAA1871980.1"/>
    </source>
</evidence>
<organism evidence="1 2">
    <name type="scientific">Myceligenerans crystallogenes</name>
    <dbReference type="NCBI Taxonomy" id="316335"/>
    <lineage>
        <taxon>Bacteria</taxon>
        <taxon>Bacillati</taxon>
        <taxon>Actinomycetota</taxon>
        <taxon>Actinomycetes</taxon>
        <taxon>Micrococcales</taxon>
        <taxon>Promicromonosporaceae</taxon>
        <taxon>Myceligenerans</taxon>
    </lineage>
</organism>
<protein>
    <submittedName>
        <fullName evidence="1">Uncharacterized protein</fullName>
    </submittedName>
</protein>
<dbReference type="EMBL" id="BAAANL010000007">
    <property type="protein sequence ID" value="GAA1871980.1"/>
    <property type="molecule type" value="Genomic_DNA"/>
</dbReference>
<dbReference type="Proteomes" id="UP001501094">
    <property type="component" value="Unassembled WGS sequence"/>
</dbReference>
<gene>
    <name evidence="1" type="ORF">GCM10009751_34210</name>
</gene>
<keyword evidence="2" id="KW-1185">Reference proteome</keyword>
<proteinExistence type="predicted"/>
<reference evidence="1 2" key="1">
    <citation type="journal article" date="2019" name="Int. J. Syst. Evol. Microbiol.">
        <title>The Global Catalogue of Microorganisms (GCM) 10K type strain sequencing project: providing services to taxonomists for standard genome sequencing and annotation.</title>
        <authorList>
            <consortium name="The Broad Institute Genomics Platform"/>
            <consortium name="The Broad Institute Genome Sequencing Center for Infectious Disease"/>
            <person name="Wu L."/>
            <person name="Ma J."/>
        </authorList>
    </citation>
    <scope>NUCLEOTIDE SEQUENCE [LARGE SCALE GENOMIC DNA]</scope>
    <source>
        <strain evidence="1 2">JCM 14326</strain>
    </source>
</reference>